<dbReference type="EMBL" id="FZPH01000001">
    <property type="protein sequence ID" value="SNS75974.1"/>
    <property type="molecule type" value="Genomic_DNA"/>
</dbReference>
<proteinExistence type="predicted"/>
<sequence length="258" mass="28225">MDVTRTFLTEVDARQPGALTGLFLHGSLCWGEFFAGSDVDFVGVWTQPPDHALLAEAHQATKARHPDVVFDGFHCSPHDLAGSSLTVGKRPAFYQGEFDASGTIDINPVTWHELAERAVVVRGALPPVHTDRAELRSFTWNNLDTYWRSYLPQISQGGVEAIGGHDPAVAWIVLGVARLHHLLAKGELTSKSGAGRYVAAELDPRWHRLGVEALRIRENPDRPTAYDDLVERGQATYDFLRWAVEDGVAIPPGGAAST</sequence>
<dbReference type="OrthoDB" id="4066793at2"/>
<evidence type="ECO:0008006" key="3">
    <source>
        <dbReference type="Google" id="ProtNLM"/>
    </source>
</evidence>
<reference evidence="1 2" key="1">
    <citation type="submission" date="2017-06" db="EMBL/GenBank/DDBJ databases">
        <authorList>
            <person name="Kim H.J."/>
            <person name="Triplett B.A."/>
        </authorList>
    </citation>
    <scope>NUCLEOTIDE SEQUENCE [LARGE SCALE GENOMIC DNA]</scope>
    <source>
        <strain evidence="1 2">CGMCC 4.5593</strain>
    </source>
</reference>
<keyword evidence="2" id="KW-1185">Reference proteome</keyword>
<protein>
    <recommendedName>
        <fullName evidence="3">Adenylyltransferase AadA C-terminal domain-containing protein</fullName>
    </recommendedName>
</protein>
<dbReference type="Proteomes" id="UP000198362">
    <property type="component" value="Unassembled WGS sequence"/>
</dbReference>
<name>A0A239H6R8_9ACTN</name>
<gene>
    <name evidence="1" type="ORF">SAMN05421812_101681</name>
</gene>
<accession>A0A239H6R8</accession>
<organism evidence="1 2">
    <name type="scientific">Asanoa hainanensis</name>
    <dbReference type="NCBI Taxonomy" id="560556"/>
    <lineage>
        <taxon>Bacteria</taxon>
        <taxon>Bacillati</taxon>
        <taxon>Actinomycetota</taxon>
        <taxon>Actinomycetes</taxon>
        <taxon>Micromonosporales</taxon>
        <taxon>Micromonosporaceae</taxon>
        <taxon>Asanoa</taxon>
    </lineage>
</organism>
<evidence type="ECO:0000313" key="1">
    <source>
        <dbReference type="EMBL" id="SNS75974.1"/>
    </source>
</evidence>
<evidence type="ECO:0000313" key="2">
    <source>
        <dbReference type="Proteomes" id="UP000198362"/>
    </source>
</evidence>
<dbReference type="AlphaFoldDB" id="A0A239H6R8"/>
<dbReference type="RefSeq" id="WP_089244475.1">
    <property type="nucleotide sequence ID" value="NZ_FZPH01000001.1"/>
</dbReference>